<reference evidence="1" key="1">
    <citation type="journal article" date="2014" name="Front. Microbiol.">
        <title>High frequency of phylogenetically diverse reductive dehalogenase-homologous genes in deep subseafloor sedimentary metagenomes.</title>
        <authorList>
            <person name="Kawai M."/>
            <person name="Futagami T."/>
            <person name="Toyoda A."/>
            <person name="Takaki Y."/>
            <person name="Nishi S."/>
            <person name="Hori S."/>
            <person name="Arai W."/>
            <person name="Tsubouchi T."/>
            <person name="Morono Y."/>
            <person name="Uchiyama I."/>
            <person name="Ito T."/>
            <person name="Fujiyama A."/>
            <person name="Inagaki F."/>
            <person name="Takami H."/>
        </authorList>
    </citation>
    <scope>NUCLEOTIDE SEQUENCE</scope>
    <source>
        <strain evidence="1">Expedition CK06-06</strain>
    </source>
</reference>
<accession>X0TZY3</accession>
<organism evidence="1">
    <name type="scientific">marine sediment metagenome</name>
    <dbReference type="NCBI Taxonomy" id="412755"/>
    <lineage>
        <taxon>unclassified sequences</taxon>
        <taxon>metagenomes</taxon>
        <taxon>ecological metagenomes</taxon>
    </lineage>
</organism>
<dbReference type="AlphaFoldDB" id="X0TZY3"/>
<name>X0TZY3_9ZZZZ</name>
<sequence length="33" mass="3868">VEKKQVLVPTKIEIFRIDAKGVLQERLVKIDFN</sequence>
<dbReference type="EMBL" id="BARS01012319">
    <property type="protein sequence ID" value="GAF98819.1"/>
    <property type="molecule type" value="Genomic_DNA"/>
</dbReference>
<gene>
    <name evidence="1" type="ORF">S01H1_22003</name>
</gene>
<evidence type="ECO:0000313" key="1">
    <source>
        <dbReference type="EMBL" id="GAF98819.1"/>
    </source>
</evidence>
<comment type="caution">
    <text evidence="1">The sequence shown here is derived from an EMBL/GenBank/DDBJ whole genome shotgun (WGS) entry which is preliminary data.</text>
</comment>
<feature type="non-terminal residue" evidence="1">
    <location>
        <position position="1"/>
    </location>
</feature>
<proteinExistence type="predicted"/>
<protein>
    <submittedName>
        <fullName evidence="1">Uncharacterized protein</fullName>
    </submittedName>
</protein>